<keyword evidence="4" id="KW-1185">Reference proteome</keyword>
<proteinExistence type="predicted"/>
<gene>
    <name evidence="3" type="ORF">FSPOR_6380</name>
</gene>
<organism evidence="3 4">
    <name type="scientific">Fusarium sporotrichioides</name>
    <dbReference type="NCBI Taxonomy" id="5514"/>
    <lineage>
        <taxon>Eukaryota</taxon>
        <taxon>Fungi</taxon>
        <taxon>Dikarya</taxon>
        <taxon>Ascomycota</taxon>
        <taxon>Pezizomycotina</taxon>
        <taxon>Sordariomycetes</taxon>
        <taxon>Hypocreomycetidae</taxon>
        <taxon>Hypocreales</taxon>
        <taxon>Nectriaceae</taxon>
        <taxon>Fusarium</taxon>
    </lineage>
</organism>
<dbReference type="AlphaFoldDB" id="A0A395S3G2"/>
<evidence type="ECO:0000313" key="3">
    <source>
        <dbReference type="EMBL" id="RGP66785.1"/>
    </source>
</evidence>
<keyword evidence="1" id="KW-0175">Coiled coil</keyword>
<protein>
    <submittedName>
        <fullName evidence="3">Uncharacterized protein</fullName>
    </submittedName>
</protein>
<sequence length="536" mass="59926">MTFDMDDSDSDSEGCSIKNELCEDRTSRHTRRSVGADNASQDLADAQLTVARLDEKYRDLEEIIETNILSLRGDIKTLKLEHSQCASYAKVVNDLKEQVDRLSVGGTTNQILMENHKLHIAISELHDKKQDQKKKIRKLTRKNQELHQVMDQQRTEINNLEAELDDVQDENFGLAHVQDDIAHRLKELSNENDRLKKDLVEERRKSQHLQNTHPSEARIFDPEPLGVSEAPKHAISPRVKTILTPPTLFPSSSSASSSTQNSTVNIAPTYLTMPKGSPNRRPSYRARPYGNWSVTYNQPQQPSFFESYPDTNNENQDPTVTQPVAQAGEIALDENVQPVAQAGECALEENVQPAEGMVQQENTPTVDSDNFNTGANEPPHGPRHGPWKRPYYDSYRPPRHITMVDSMVLQSVGRTGSRAPPGLAIHSNSRGGGTQHDVFTKVPNTSKTIAFRVESEETLVQAYHQVKAMNPSASVGGIMFSVAPKTESPFTEIDNVRWGSLTGRRSFNSRFTTAPARAFRSEFSLLPSHLAVTDDK</sequence>
<comment type="caution">
    <text evidence="3">The sequence shown here is derived from an EMBL/GenBank/DDBJ whole genome shotgun (WGS) entry which is preliminary data.</text>
</comment>
<dbReference type="EMBL" id="PXOF01000089">
    <property type="protein sequence ID" value="RGP66785.1"/>
    <property type="molecule type" value="Genomic_DNA"/>
</dbReference>
<dbReference type="Proteomes" id="UP000266152">
    <property type="component" value="Unassembled WGS sequence"/>
</dbReference>
<name>A0A395S3G2_FUSSP</name>
<feature type="region of interest" description="Disordered" evidence="2">
    <location>
        <begin position="266"/>
        <end position="285"/>
    </location>
</feature>
<feature type="region of interest" description="Disordered" evidence="2">
    <location>
        <begin position="203"/>
        <end position="238"/>
    </location>
</feature>
<evidence type="ECO:0000313" key="4">
    <source>
        <dbReference type="Proteomes" id="UP000266152"/>
    </source>
</evidence>
<accession>A0A395S3G2</accession>
<evidence type="ECO:0000256" key="1">
    <source>
        <dbReference type="SAM" id="Coils"/>
    </source>
</evidence>
<feature type="coiled-coil region" evidence="1">
    <location>
        <begin position="36"/>
        <end position="63"/>
    </location>
</feature>
<reference evidence="3 4" key="1">
    <citation type="journal article" date="2018" name="PLoS Pathog.">
        <title>Evolution of structural diversity of trichothecenes, a family of toxins produced by plant pathogenic and entomopathogenic fungi.</title>
        <authorList>
            <person name="Proctor R.H."/>
            <person name="McCormick S.P."/>
            <person name="Kim H.S."/>
            <person name="Cardoza R.E."/>
            <person name="Stanley A.M."/>
            <person name="Lindo L."/>
            <person name="Kelly A."/>
            <person name="Brown D.W."/>
            <person name="Lee T."/>
            <person name="Vaughan M.M."/>
            <person name="Alexander N.J."/>
            <person name="Busman M."/>
            <person name="Gutierrez S."/>
        </authorList>
    </citation>
    <scope>NUCLEOTIDE SEQUENCE [LARGE SCALE GENOMIC DNA]</scope>
    <source>
        <strain evidence="3 4">NRRL 3299</strain>
    </source>
</reference>
<evidence type="ECO:0000256" key="2">
    <source>
        <dbReference type="SAM" id="MobiDB-lite"/>
    </source>
</evidence>